<evidence type="ECO:0000256" key="2">
    <source>
        <dbReference type="ARBA" id="ARBA00022917"/>
    </source>
</evidence>
<dbReference type="EMBL" id="JALNTZ010000007">
    <property type="protein sequence ID" value="KAJ3646902.1"/>
    <property type="molecule type" value="Genomic_DNA"/>
</dbReference>
<evidence type="ECO:0000313" key="3">
    <source>
        <dbReference type="EMBL" id="KAJ3646902.1"/>
    </source>
</evidence>
<dbReference type="GO" id="GO:0042256">
    <property type="term" value="P:cytosolic ribosome assembly"/>
    <property type="evidence" value="ECO:0007669"/>
    <property type="project" value="InterPro"/>
</dbReference>
<dbReference type="AlphaFoldDB" id="A0AA38I383"/>
<organism evidence="3 4">
    <name type="scientific">Zophobas morio</name>
    <dbReference type="NCBI Taxonomy" id="2755281"/>
    <lineage>
        <taxon>Eukaryota</taxon>
        <taxon>Metazoa</taxon>
        <taxon>Ecdysozoa</taxon>
        <taxon>Arthropoda</taxon>
        <taxon>Hexapoda</taxon>
        <taxon>Insecta</taxon>
        <taxon>Pterygota</taxon>
        <taxon>Neoptera</taxon>
        <taxon>Endopterygota</taxon>
        <taxon>Coleoptera</taxon>
        <taxon>Polyphaga</taxon>
        <taxon>Cucujiformia</taxon>
        <taxon>Tenebrionidae</taxon>
        <taxon>Zophobas</taxon>
    </lineage>
</organism>
<evidence type="ECO:0000313" key="4">
    <source>
        <dbReference type="Proteomes" id="UP001168821"/>
    </source>
</evidence>
<gene>
    <name evidence="3" type="ORF">Zmor_024462</name>
</gene>
<dbReference type="GO" id="GO:0043022">
    <property type="term" value="F:ribosome binding"/>
    <property type="evidence" value="ECO:0007669"/>
    <property type="project" value="InterPro"/>
</dbReference>
<accession>A0AA38I383</accession>
<keyword evidence="2" id="KW-0648">Protein biosynthesis</keyword>
<dbReference type="InterPro" id="IPR002769">
    <property type="entry name" value="eIF6"/>
</dbReference>
<protein>
    <submittedName>
        <fullName evidence="3">Uncharacterized protein</fullName>
    </submittedName>
</protein>
<dbReference type="GO" id="GO:0003743">
    <property type="term" value="F:translation initiation factor activity"/>
    <property type="evidence" value="ECO:0007669"/>
    <property type="project" value="UniProtKB-KW"/>
</dbReference>
<keyword evidence="1" id="KW-0396">Initiation factor</keyword>
<name>A0AA38I383_9CUCU</name>
<proteinExistence type="predicted"/>
<dbReference type="SUPFAM" id="SSF55909">
    <property type="entry name" value="Pentein"/>
    <property type="match status" value="1"/>
</dbReference>
<comment type="caution">
    <text evidence="3">The sequence shown here is derived from an EMBL/GenBank/DDBJ whole genome shotgun (WGS) entry which is preliminary data.</text>
</comment>
<sequence>MDFVLQESEEIIEDTLQVEVFHHVIANKIILFKTDLEDLSSLLGLPLIPRTVSYGNQAVTAGVGANDTIAYVHSGYQDVVNEETTIYICS</sequence>
<reference evidence="3" key="1">
    <citation type="journal article" date="2023" name="G3 (Bethesda)">
        <title>Whole genome assemblies of Zophobas morio and Tenebrio molitor.</title>
        <authorList>
            <person name="Kaur S."/>
            <person name="Stinson S.A."/>
            <person name="diCenzo G.C."/>
        </authorList>
    </citation>
    <scope>NUCLEOTIDE SEQUENCE</scope>
    <source>
        <strain evidence="3">QUZm001</strain>
    </source>
</reference>
<dbReference type="Proteomes" id="UP001168821">
    <property type="component" value="Unassembled WGS sequence"/>
</dbReference>
<evidence type="ECO:0000256" key="1">
    <source>
        <dbReference type="ARBA" id="ARBA00022540"/>
    </source>
</evidence>
<keyword evidence="4" id="KW-1185">Reference proteome</keyword>
<dbReference type="Gene3D" id="3.75.10.10">
    <property type="entry name" value="L-arginine/glycine Amidinotransferase, Chain A"/>
    <property type="match status" value="1"/>
</dbReference>
<dbReference type="PANTHER" id="PTHR10784">
    <property type="entry name" value="TRANSLATION INITIATION FACTOR 6"/>
    <property type="match status" value="1"/>
</dbReference>